<dbReference type="Pfam" id="PF02335">
    <property type="entry name" value="Cytochrom_C552"/>
    <property type="match status" value="1"/>
</dbReference>
<dbReference type="Gene3D" id="1.10.1130.10">
    <property type="entry name" value="Flavocytochrome C3, Chain A"/>
    <property type="match status" value="2"/>
</dbReference>
<evidence type="ECO:0000313" key="3">
    <source>
        <dbReference type="EMBL" id="KKM07731.1"/>
    </source>
</evidence>
<protein>
    <recommendedName>
        <fullName evidence="2">Cytochrome c-552/4 domain-containing protein</fullName>
    </recommendedName>
</protein>
<feature type="non-terminal residue" evidence="3">
    <location>
        <position position="1"/>
    </location>
</feature>
<dbReference type="Pfam" id="PF13435">
    <property type="entry name" value="Cytochrome_C554"/>
    <property type="match status" value="1"/>
</dbReference>
<dbReference type="InterPro" id="IPR023155">
    <property type="entry name" value="Cyt_c-552/4"/>
</dbReference>
<dbReference type="InterPro" id="IPR051829">
    <property type="entry name" value="Multiheme_Cytochr_ET"/>
</dbReference>
<dbReference type="SUPFAM" id="SSF48695">
    <property type="entry name" value="Multiheme cytochromes"/>
    <property type="match status" value="1"/>
</dbReference>
<keyword evidence="1" id="KW-0732">Signal</keyword>
<organism evidence="3">
    <name type="scientific">marine sediment metagenome</name>
    <dbReference type="NCBI Taxonomy" id="412755"/>
    <lineage>
        <taxon>unclassified sequences</taxon>
        <taxon>metagenomes</taxon>
        <taxon>ecological metagenomes</taxon>
    </lineage>
</organism>
<proteinExistence type="predicted"/>
<name>A0A0F9JQ54_9ZZZZ</name>
<comment type="caution">
    <text evidence="3">The sequence shown here is derived from an EMBL/GenBank/DDBJ whole genome shotgun (WGS) entry which is preliminary data.</text>
</comment>
<dbReference type="PANTHER" id="PTHR35038:SF8">
    <property type="entry name" value="C-TYPE POLYHEME CYTOCHROME OMCC"/>
    <property type="match status" value="1"/>
</dbReference>
<dbReference type="CDD" id="cd08168">
    <property type="entry name" value="Cytochrom_C3"/>
    <property type="match status" value="1"/>
</dbReference>
<dbReference type="GO" id="GO:0042279">
    <property type="term" value="F:nitrite reductase (cytochrome, ammonia-forming) activity"/>
    <property type="evidence" value="ECO:0007669"/>
    <property type="project" value="InterPro"/>
</dbReference>
<sequence>FLIRLSVMGLLALFAVAVLTACAAQEDAGHGVKEETGHGVKVEAGHGQEGKTGQVVKFDAEPEYVGAAKCKDCHWREHDTWKHTLHSKMMQEVNDFTVIGDFNKNNSFSVKVNRKSPKLAGSTMLTRMFKRDGKYYINTIGPDWLDRDYEVTAVLGINRKQNYLTRMSNGDMYLLPVKWDATKNEWNDYYGLKDHFPGEGDYWSDRTRLWQYKCAGCHVTGLEVNYEQTTDSFDTTWKDMGVGCESCHGPGSNHLKAAKTYFDFEQETIINPAKLPWRLRAMVCGQCHNKGVSIAKVPHKDKGFPVKYSYAEGFKPGMALNLYYDSDSKGASGDETEHHQQYNEWTESEHATAGIMCTTCHNVHQAGIHKQPNKAQTTMPGGTLCTSCHQAQNKRAAHRIHTYGSCIACHMPKLAGPEHSHTFKFVSPELSLRAGGVKEKPNSCSGCHYHKNTPLINLVEFLDAAKKKDMPKPFSAHRSR</sequence>
<dbReference type="InterPro" id="IPR003321">
    <property type="entry name" value="Cyt_c552"/>
</dbReference>
<feature type="domain" description="Cytochrome c-552/4" evidence="2">
    <location>
        <begin position="69"/>
        <end position="94"/>
    </location>
</feature>
<dbReference type="EMBL" id="LAZR01015707">
    <property type="protein sequence ID" value="KKM07731.1"/>
    <property type="molecule type" value="Genomic_DNA"/>
</dbReference>
<reference evidence="3" key="1">
    <citation type="journal article" date="2015" name="Nature">
        <title>Complex archaea that bridge the gap between prokaryotes and eukaryotes.</title>
        <authorList>
            <person name="Spang A."/>
            <person name="Saw J.H."/>
            <person name="Jorgensen S.L."/>
            <person name="Zaremba-Niedzwiedzka K."/>
            <person name="Martijn J."/>
            <person name="Lind A.E."/>
            <person name="van Eijk R."/>
            <person name="Schleper C."/>
            <person name="Guy L."/>
            <person name="Ettema T.J."/>
        </authorList>
    </citation>
    <scope>NUCLEOTIDE SEQUENCE</scope>
</reference>
<evidence type="ECO:0000259" key="2">
    <source>
        <dbReference type="Pfam" id="PF13435"/>
    </source>
</evidence>
<evidence type="ECO:0000256" key="1">
    <source>
        <dbReference type="ARBA" id="ARBA00022729"/>
    </source>
</evidence>
<dbReference type="InterPro" id="IPR036280">
    <property type="entry name" value="Multihaem_cyt_sf"/>
</dbReference>
<dbReference type="GO" id="GO:0042597">
    <property type="term" value="C:periplasmic space"/>
    <property type="evidence" value="ECO:0007669"/>
    <property type="project" value="InterPro"/>
</dbReference>
<dbReference type="Gene3D" id="3.90.10.10">
    <property type="entry name" value="Cytochrome C3"/>
    <property type="match status" value="1"/>
</dbReference>
<dbReference type="AlphaFoldDB" id="A0A0F9JQ54"/>
<gene>
    <name evidence="3" type="ORF">LCGC14_1730970</name>
</gene>
<dbReference type="PANTHER" id="PTHR35038">
    <property type="entry name" value="DISSIMILATORY SULFITE REDUCTASE SIRA"/>
    <property type="match status" value="1"/>
</dbReference>
<accession>A0A0F9JQ54</accession>